<reference evidence="4" key="1">
    <citation type="submission" date="2023-03" db="EMBL/GenBank/DDBJ databases">
        <title>Massive genome expansion in bonnet fungi (Mycena s.s.) driven by repeated elements and novel gene families across ecological guilds.</title>
        <authorList>
            <consortium name="Lawrence Berkeley National Laboratory"/>
            <person name="Harder C.B."/>
            <person name="Miyauchi S."/>
            <person name="Viragh M."/>
            <person name="Kuo A."/>
            <person name="Thoen E."/>
            <person name="Andreopoulos B."/>
            <person name="Lu D."/>
            <person name="Skrede I."/>
            <person name="Drula E."/>
            <person name="Henrissat B."/>
            <person name="Morin E."/>
            <person name="Kohler A."/>
            <person name="Barry K."/>
            <person name="LaButti K."/>
            <person name="Morin E."/>
            <person name="Salamov A."/>
            <person name="Lipzen A."/>
            <person name="Mereny Z."/>
            <person name="Hegedus B."/>
            <person name="Baldrian P."/>
            <person name="Stursova M."/>
            <person name="Weitz H."/>
            <person name="Taylor A."/>
            <person name="Grigoriev I.V."/>
            <person name="Nagy L.G."/>
            <person name="Martin F."/>
            <person name="Kauserud H."/>
        </authorList>
    </citation>
    <scope>NUCLEOTIDE SEQUENCE</scope>
    <source>
        <strain evidence="4">9144</strain>
    </source>
</reference>
<sequence length="1010" mass="113306">MPSQPQPKPVEAPSSSQSTAETPHVAIPDMKEETGAIEEPNKQAPVLPEEKATLSEILNVLKNLMTSNVDQSDKLHAAVEALKQKPEALDIKTAFWNAYKPLADEFDKEFKDKYGTNLDTSLIFAGLFSAVSSAFIIQIQPQLQPDPNVITQGLLLHLVQNITGSVPPGINVPVPTGVDSRVVIAQSFLYFSLFSTLLAALLAVLAKQWLLHYDSAGERGSIEHRGLERQRKVDGLQHWKFDFVMQIFPLLLQTSLLLFAAALSIYLWTINNVIAAISIGLTSLGVIFYILMVLSAIISRDSPYQTSLSAILISITSYAATVFKDLKQKNHSFRRDPSRSSEIQHRKFWQELKDLPPLLPRFNSGKSRSATPKPTPMFDELPPLSKEIQAVLWALETSTDPRVVEAAAVMVTSLQWPIGLELQPAMRRLADVFHGCFTYSAGGLMGIVREGMDARATSCLKAFGVLEMISPNSEVIVNPITFDPDYIRGGGDELTSLVQLSKISNISSFSIANVTQWTLRFISGQHPQESDLEQVLDRFKPNQEFLKDPSLLADLLFCINSFFSHPARHDLTLMDKRNYIITIMEKLFDNLAKHLTAVTDPLDPQFAEKIFKKIGLHKHSGLLDPHSLWWRRAAYKFCANPELPWDVKASMMKLVRVPTGYIQPIEHIAVDVAWVYTILEELQSPLAGDTELLCDLLQVLCSVRPVPLKSAIANTLISAISPIQHDNNSMRRMQQSGLQIVCSAVQWFQMNELQSVLQEQLVLKKLHNVLMDFLDYHYAVEYLKLCQQISNIPSWQNIMRQMLPDWLQLMYSTMAEGYAFDLLDHFIPVSSRLYGIDESEVHGYGWEEQPLVLAFTALANTWNQFISTDLRECHQIASIIRCTVSTAFLSRAGYLPWKDGICVIQPSQNLTDNIMPRLSNALTTAAREIANDPNIAQEMKATMNSAADIMLKVASTISGELTHGWDQPQEANLEEAELQYWENLRIGFDAQLSALEELVEKIGEEGRRLL</sequence>
<evidence type="ECO:0000256" key="1">
    <source>
        <dbReference type="SAM" id="MobiDB-lite"/>
    </source>
</evidence>
<feature type="region of interest" description="Disordered" evidence="1">
    <location>
        <begin position="1"/>
        <end position="46"/>
    </location>
</feature>
<comment type="caution">
    <text evidence="4">The sequence shown here is derived from an EMBL/GenBank/DDBJ whole genome shotgun (WGS) entry which is preliminary data.</text>
</comment>
<feature type="transmembrane region" description="Helical" evidence="2">
    <location>
        <begin position="274"/>
        <end position="294"/>
    </location>
</feature>
<keyword evidence="2" id="KW-1133">Transmembrane helix</keyword>
<name>A0AAD6USA4_9AGAR</name>
<evidence type="ECO:0000256" key="2">
    <source>
        <dbReference type="SAM" id="Phobius"/>
    </source>
</evidence>
<evidence type="ECO:0000259" key="3">
    <source>
        <dbReference type="Pfam" id="PF20153"/>
    </source>
</evidence>
<organism evidence="4 5">
    <name type="scientific">Mycena pura</name>
    <dbReference type="NCBI Taxonomy" id="153505"/>
    <lineage>
        <taxon>Eukaryota</taxon>
        <taxon>Fungi</taxon>
        <taxon>Dikarya</taxon>
        <taxon>Basidiomycota</taxon>
        <taxon>Agaricomycotina</taxon>
        <taxon>Agaricomycetes</taxon>
        <taxon>Agaricomycetidae</taxon>
        <taxon>Agaricales</taxon>
        <taxon>Marasmiineae</taxon>
        <taxon>Mycenaceae</taxon>
        <taxon>Mycena</taxon>
    </lineage>
</organism>
<protein>
    <recommendedName>
        <fullName evidence="3">DUF6535 domain-containing protein</fullName>
    </recommendedName>
</protein>
<dbReference type="AlphaFoldDB" id="A0AAD6USA4"/>
<dbReference type="EMBL" id="JARJCW010000135">
    <property type="protein sequence ID" value="KAJ7191240.1"/>
    <property type="molecule type" value="Genomic_DNA"/>
</dbReference>
<evidence type="ECO:0000313" key="5">
    <source>
        <dbReference type="Proteomes" id="UP001219525"/>
    </source>
</evidence>
<dbReference type="InterPro" id="IPR045338">
    <property type="entry name" value="DUF6535"/>
</dbReference>
<accession>A0AAD6USA4</accession>
<keyword evidence="5" id="KW-1185">Reference proteome</keyword>
<keyword evidence="2" id="KW-0812">Transmembrane</keyword>
<dbReference type="Proteomes" id="UP001219525">
    <property type="component" value="Unassembled WGS sequence"/>
</dbReference>
<feature type="transmembrane region" description="Helical" evidence="2">
    <location>
        <begin position="306"/>
        <end position="323"/>
    </location>
</feature>
<feature type="domain" description="DUF6535" evidence="3">
    <location>
        <begin position="96"/>
        <end position="269"/>
    </location>
</feature>
<feature type="transmembrane region" description="Helical" evidence="2">
    <location>
        <begin position="121"/>
        <end position="139"/>
    </location>
</feature>
<keyword evidence="2" id="KW-0472">Membrane</keyword>
<gene>
    <name evidence="4" type="ORF">GGX14DRAFT_600932</name>
</gene>
<evidence type="ECO:0000313" key="4">
    <source>
        <dbReference type="EMBL" id="KAJ7191240.1"/>
    </source>
</evidence>
<feature type="transmembrane region" description="Helical" evidence="2">
    <location>
        <begin position="247"/>
        <end position="268"/>
    </location>
</feature>
<feature type="compositionally biased region" description="Pro residues" evidence="1">
    <location>
        <begin position="1"/>
        <end position="10"/>
    </location>
</feature>
<feature type="transmembrane region" description="Helical" evidence="2">
    <location>
        <begin position="188"/>
        <end position="206"/>
    </location>
</feature>
<dbReference type="Pfam" id="PF20153">
    <property type="entry name" value="DUF6535"/>
    <property type="match status" value="1"/>
</dbReference>
<proteinExistence type="predicted"/>